<protein>
    <submittedName>
        <fullName evidence="1">Lysine-specific demethylase 2a</fullName>
    </submittedName>
</protein>
<keyword evidence="1" id="KW-0808">Transferase</keyword>
<dbReference type="EMBL" id="KZ516706">
    <property type="protein sequence ID" value="PKU29573.1"/>
    <property type="molecule type" value="Genomic_DNA"/>
</dbReference>
<reference evidence="2" key="1">
    <citation type="submission" date="2017-11" db="EMBL/GenBank/DDBJ databases">
        <authorList>
            <person name="Lima N.C."/>
            <person name="Parody-Merino A.M."/>
            <person name="Battley P.F."/>
            <person name="Fidler A.E."/>
            <person name="Prosdocimi F."/>
        </authorList>
    </citation>
    <scope>NUCLEOTIDE SEQUENCE [LARGE SCALE GENOMIC DNA]</scope>
</reference>
<dbReference type="GO" id="GO:0008168">
    <property type="term" value="F:methyltransferase activity"/>
    <property type="evidence" value="ECO:0007669"/>
    <property type="project" value="UniProtKB-KW"/>
</dbReference>
<proteinExistence type="predicted"/>
<evidence type="ECO:0000313" key="1">
    <source>
        <dbReference type="EMBL" id="PKU29573.1"/>
    </source>
</evidence>
<reference evidence="2" key="2">
    <citation type="submission" date="2017-12" db="EMBL/GenBank/DDBJ databases">
        <title>Genome sequence of the Bar-tailed Godwit (Limosa lapponica baueri).</title>
        <authorList>
            <person name="Lima N.C.B."/>
            <person name="Parody-Merino A.M."/>
            <person name="Battley P.F."/>
            <person name="Fidler A.E."/>
            <person name="Prosdocimi F."/>
        </authorList>
    </citation>
    <scope>NUCLEOTIDE SEQUENCE [LARGE SCALE GENOMIC DNA]</scope>
</reference>
<name>A0A2I0T6Z7_LIMLA</name>
<dbReference type="Proteomes" id="UP000233556">
    <property type="component" value="Unassembled WGS sequence"/>
</dbReference>
<dbReference type="AlphaFoldDB" id="A0A2I0T6Z7"/>
<dbReference type="Gene3D" id="2.60.120.650">
    <property type="entry name" value="Cupin"/>
    <property type="match status" value="1"/>
</dbReference>
<evidence type="ECO:0000313" key="2">
    <source>
        <dbReference type="Proteomes" id="UP000233556"/>
    </source>
</evidence>
<dbReference type="OrthoDB" id="9356353at2759"/>
<gene>
    <name evidence="1" type="ORF">llap_20123</name>
</gene>
<keyword evidence="1" id="KW-0489">Methyltransferase</keyword>
<keyword evidence="2" id="KW-1185">Reference proteome</keyword>
<sequence>MRRRYEDDGISDDEIEGKRTFDLEEKLSTNKFNSTFVVFMEGKEFQPILPNVVTSEVSYLYLAAVDLIDWVDNMWPRHLKESQTESTNAILEMQYPKVQK</sequence>
<accession>A0A2I0T6Z7</accession>
<dbReference type="GO" id="GO:0032259">
    <property type="term" value="P:methylation"/>
    <property type="evidence" value="ECO:0007669"/>
    <property type="project" value="UniProtKB-KW"/>
</dbReference>
<organism evidence="1 2">
    <name type="scientific">Limosa lapponica baueri</name>
    <dbReference type="NCBI Taxonomy" id="1758121"/>
    <lineage>
        <taxon>Eukaryota</taxon>
        <taxon>Metazoa</taxon>
        <taxon>Chordata</taxon>
        <taxon>Craniata</taxon>
        <taxon>Vertebrata</taxon>
        <taxon>Euteleostomi</taxon>
        <taxon>Archelosauria</taxon>
        <taxon>Archosauria</taxon>
        <taxon>Dinosauria</taxon>
        <taxon>Saurischia</taxon>
        <taxon>Theropoda</taxon>
        <taxon>Coelurosauria</taxon>
        <taxon>Aves</taxon>
        <taxon>Neognathae</taxon>
        <taxon>Neoaves</taxon>
        <taxon>Charadriiformes</taxon>
        <taxon>Scolopacidae</taxon>
        <taxon>Limosa</taxon>
    </lineage>
</organism>